<evidence type="ECO:0000313" key="1">
    <source>
        <dbReference type="EMBL" id="SVD40950.1"/>
    </source>
</evidence>
<dbReference type="AlphaFoldDB" id="A0A382V3B8"/>
<organism evidence="1">
    <name type="scientific">marine metagenome</name>
    <dbReference type="NCBI Taxonomy" id="408172"/>
    <lineage>
        <taxon>unclassified sequences</taxon>
        <taxon>metagenomes</taxon>
        <taxon>ecological metagenomes</taxon>
    </lineage>
</organism>
<dbReference type="EMBL" id="UINC01148829">
    <property type="protein sequence ID" value="SVD40950.1"/>
    <property type="molecule type" value="Genomic_DNA"/>
</dbReference>
<proteinExistence type="predicted"/>
<name>A0A382V3B8_9ZZZZ</name>
<gene>
    <name evidence="1" type="ORF">METZ01_LOCUS393804</name>
</gene>
<reference evidence="1" key="1">
    <citation type="submission" date="2018-05" db="EMBL/GenBank/DDBJ databases">
        <authorList>
            <person name="Lanie J.A."/>
            <person name="Ng W.-L."/>
            <person name="Kazmierczak K.M."/>
            <person name="Andrzejewski T.M."/>
            <person name="Davidsen T.M."/>
            <person name="Wayne K.J."/>
            <person name="Tettelin H."/>
            <person name="Glass J.I."/>
            <person name="Rusch D."/>
            <person name="Podicherti R."/>
            <person name="Tsui H.-C.T."/>
            <person name="Winkler M.E."/>
        </authorList>
    </citation>
    <scope>NUCLEOTIDE SEQUENCE</scope>
</reference>
<protein>
    <submittedName>
        <fullName evidence="1">Uncharacterized protein</fullName>
    </submittedName>
</protein>
<sequence length="181" mass="21495">MVRIGWSDFVIWQCSLRQRNFRIFSGKPSEGTMAYLFDIKTNKELASVRTILIEKNCLNTAKMFEFMHKQTHDPETRFDKAIKFFSSEYYNTPKNFDGSFTATLNYQSKIAKNLLKKKKSNIQFFERETGFNFKVNINKLKKTDAKWQYTFWHNSFFNPTLTENIEILNFSPVKTGLKKFN</sequence>
<accession>A0A382V3B8</accession>